<protein>
    <recommendedName>
        <fullName evidence="1">DUF4872 domain-containing protein</fullName>
    </recommendedName>
</protein>
<feature type="domain" description="DUF4872" evidence="1">
    <location>
        <begin position="1"/>
        <end position="158"/>
    </location>
</feature>
<reference evidence="2" key="1">
    <citation type="submission" date="2021-01" db="EMBL/GenBank/DDBJ databases">
        <title>Whole genome shotgun sequence of Actinoplanes nipponensis NBRC 14063.</title>
        <authorList>
            <person name="Komaki H."/>
            <person name="Tamura T."/>
        </authorList>
    </citation>
    <scope>NUCLEOTIDE SEQUENCE</scope>
    <source>
        <strain evidence="2">NBRC 14063</strain>
    </source>
</reference>
<dbReference type="EMBL" id="BOMQ01000079">
    <property type="protein sequence ID" value="GIE53092.1"/>
    <property type="molecule type" value="Genomic_DNA"/>
</dbReference>
<gene>
    <name evidence="2" type="ORF">Ani05nite_66260</name>
</gene>
<proteinExistence type="predicted"/>
<organism evidence="2 3">
    <name type="scientific">Actinoplanes nipponensis</name>
    <dbReference type="NCBI Taxonomy" id="135950"/>
    <lineage>
        <taxon>Bacteria</taxon>
        <taxon>Bacillati</taxon>
        <taxon>Actinomycetota</taxon>
        <taxon>Actinomycetes</taxon>
        <taxon>Micromonosporales</taxon>
        <taxon>Micromonosporaceae</taxon>
        <taxon>Actinoplanes</taxon>
    </lineage>
</organism>
<evidence type="ECO:0000259" key="1">
    <source>
        <dbReference type="Pfam" id="PF16169"/>
    </source>
</evidence>
<dbReference type="Proteomes" id="UP000647172">
    <property type="component" value="Unassembled WGS sequence"/>
</dbReference>
<sequence>MTARNLSYTVTGPVRSDLGAAIRAAVRGNAEAFLRPPIANLGHRGIATAARRVTGWLERAGDPPRDLALAATLMEHGGTGGALFRTMYHEFLAECCAVVDDANLRVAHHMYGEIAPLWTEVAQAVAAAGATGDAAHLAHAAATLTDLAERERRAMQALAEVRPGLPLHD</sequence>
<dbReference type="InterPro" id="IPR032369">
    <property type="entry name" value="DUF4872"/>
</dbReference>
<dbReference type="Pfam" id="PF16169">
    <property type="entry name" value="DUF4872"/>
    <property type="match status" value="1"/>
</dbReference>
<name>A0A919MQF9_9ACTN</name>
<evidence type="ECO:0000313" key="3">
    <source>
        <dbReference type="Proteomes" id="UP000647172"/>
    </source>
</evidence>
<evidence type="ECO:0000313" key="2">
    <source>
        <dbReference type="EMBL" id="GIE53092.1"/>
    </source>
</evidence>
<comment type="caution">
    <text evidence="2">The sequence shown here is derived from an EMBL/GenBank/DDBJ whole genome shotgun (WGS) entry which is preliminary data.</text>
</comment>
<keyword evidence="3" id="KW-1185">Reference proteome</keyword>
<accession>A0A919MQF9</accession>
<dbReference type="AlphaFoldDB" id="A0A919MQF9"/>